<evidence type="ECO:0000313" key="2">
    <source>
        <dbReference type="Proteomes" id="UP001165960"/>
    </source>
</evidence>
<dbReference type="EMBL" id="QTSX02005517">
    <property type="protein sequence ID" value="KAJ9059679.1"/>
    <property type="molecule type" value="Genomic_DNA"/>
</dbReference>
<proteinExistence type="predicted"/>
<dbReference type="Proteomes" id="UP001165960">
    <property type="component" value="Unassembled WGS sequence"/>
</dbReference>
<keyword evidence="2" id="KW-1185">Reference proteome</keyword>
<protein>
    <submittedName>
        <fullName evidence="1">Uncharacterized protein</fullName>
    </submittedName>
</protein>
<comment type="caution">
    <text evidence="1">The sequence shown here is derived from an EMBL/GenBank/DDBJ whole genome shotgun (WGS) entry which is preliminary data.</text>
</comment>
<organism evidence="1 2">
    <name type="scientific">Entomophthora muscae</name>
    <dbReference type="NCBI Taxonomy" id="34485"/>
    <lineage>
        <taxon>Eukaryota</taxon>
        <taxon>Fungi</taxon>
        <taxon>Fungi incertae sedis</taxon>
        <taxon>Zoopagomycota</taxon>
        <taxon>Entomophthoromycotina</taxon>
        <taxon>Entomophthoromycetes</taxon>
        <taxon>Entomophthorales</taxon>
        <taxon>Entomophthoraceae</taxon>
        <taxon>Entomophthora</taxon>
    </lineage>
</organism>
<accession>A0ACC2SBB4</accession>
<reference evidence="1" key="1">
    <citation type="submission" date="2022-04" db="EMBL/GenBank/DDBJ databases">
        <title>Genome of the entomopathogenic fungus Entomophthora muscae.</title>
        <authorList>
            <person name="Elya C."/>
            <person name="Lovett B.R."/>
            <person name="Lee E."/>
            <person name="Macias A.M."/>
            <person name="Hajek A.E."/>
            <person name="De Bivort B.L."/>
            <person name="Kasson M.T."/>
            <person name="De Fine Licht H.H."/>
            <person name="Stajich J.E."/>
        </authorList>
    </citation>
    <scope>NUCLEOTIDE SEQUENCE</scope>
    <source>
        <strain evidence="1">Berkeley</strain>
    </source>
</reference>
<gene>
    <name evidence="1" type="ORF">DSO57_1039790</name>
</gene>
<evidence type="ECO:0000313" key="1">
    <source>
        <dbReference type="EMBL" id="KAJ9059679.1"/>
    </source>
</evidence>
<sequence length="106" mass="11350">MTMGVDLGLAGIYTMLPGFTTWSGFLGLGGLASGVSDGSVALGTGGLPLAALGYWVPLWVQCLPQDFRGVWNNFQGEICLFHWANRRCQALAPWGNSRHLALAVRL</sequence>
<name>A0ACC2SBB4_9FUNG</name>